<evidence type="ECO:0000313" key="1">
    <source>
        <dbReference type="EMBL" id="CAF9929238.1"/>
    </source>
</evidence>
<comment type="caution">
    <text evidence="1">The sequence shown here is derived from an EMBL/GenBank/DDBJ whole genome shotgun (WGS) entry which is preliminary data.</text>
</comment>
<keyword evidence="2" id="KW-1185">Reference proteome</keyword>
<dbReference type="AlphaFoldDB" id="A0A8H3FR04"/>
<proteinExistence type="predicted"/>
<accession>A0A8H3FR04</accession>
<reference evidence="1" key="1">
    <citation type="submission" date="2021-03" db="EMBL/GenBank/DDBJ databases">
        <authorList>
            <person name="Tagirdzhanova G."/>
        </authorList>
    </citation>
    <scope>NUCLEOTIDE SEQUENCE</scope>
</reference>
<dbReference type="Proteomes" id="UP000664534">
    <property type="component" value="Unassembled WGS sequence"/>
</dbReference>
<evidence type="ECO:0000313" key="2">
    <source>
        <dbReference type="Proteomes" id="UP000664534"/>
    </source>
</evidence>
<dbReference type="EMBL" id="CAJPDT010000052">
    <property type="protein sequence ID" value="CAF9929238.1"/>
    <property type="molecule type" value="Genomic_DNA"/>
</dbReference>
<name>A0A8H3FR04_9LECA</name>
<gene>
    <name evidence="1" type="ORF">IMSHALPRED_007865</name>
</gene>
<dbReference type="OrthoDB" id="10518210at2759"/>
<organism evidence="1 2">
    <name type="scientific">Imshaugia aleurites</name>
    <dbReference type="NCBI Taxonomy" id="172621"/>
    <lineage>
        <taxon>Eukaryota</taxon>
        <taxon>Fungi</taxon>
        <taxon>Dikarya</taxon>
        <taxon>Ascomycota</taxon>
        <taxon>Pezizomycotina</taxon>
        <taxon>Lecanoromycetes</taxon>
        <taxon>OSLEUM clade</taxon>
        <taxon>Lecanoromycetidae</taxon>
        <taxon>Lecanorales</taxon>
        <taxon>Lecanorineae</taxon>
        <taxon>Parmeliaceae</taxon>
        <taxon>Imshaugia</taxon>
    </lineage>
</organism>
<protein>
    <submittedName>
        <fullName evidence="1">Uncharacterized protein</fullName>
    </submittedName>
</protein>
<sequence length="311" mass="35878">MEHTRDILTPQHCTAHPVIPRDQVVYLMQTMIDRTRYLEFDKARHTTADWDFVADRFNAKFAGKRIPGSMDRYTQKTARQLSCAWVENRGEFGERLKEAFIQFLAERERKRDESRVSIGGDDVSTACFKFPPIIDLFGRSMTSVLIVIFRCVETKPVSTIILTQDQPGQAKSFEVSTAVNPPGSISPKRQISAIARAKNMDRSHHCIHHPILLPNQTVFLINVFINLHRLLDFDSTRFTRQHWDDIANEFSAKFEGKRVPERAGRQTRMSGGMLYCALTENTVEVGKRYKEALAEFRAEKRAKERREQGKM</sequence>